<keyword evidence="2" id="KW-1185">Reference proteome</keyword>
<protein>
    <submittedName>
        <fullName evidence="1">Uncharacterized protein</fullName>
    </submittedName>
</protein>
<sequence length="132" mass="14742">MRAASTHFLGVAFDYCSIPCGSCNSSFAFVLNFWVFIFQASIQIFEIDGHVFVSQVDLCMLSSPSSFLCSTLSFKLIPPIILFTRINSTYKAGVANLAMVESVVDQQAYVQEEESSRLKLSQLDQQLQRGHK</sequence>
<dbReference type="AlphaFoldDB" id="A0A7J7DAJ4"/>
<reference evidence="1 2" key="1">
    <citation type="journal article" date="2020" name="Nat. Commun.">
        <title>Genome of Tripterygium wilfordii and identification of cytochrome P450 involved in triptolide biosynthesis.</title>
        <authorList>
            <person name="Tu L."/>
            <person name="Su P."/>
            <person name="Zhang Z."/>
            <person name="Gao L."/>
            <person name="Wang J."/>
            <person name="Hu T."/>
            <person name="Zhou J."/>
            <person name="Zhang Y."/>
            <person name="Zhao Y."/>
            <person name="Liu Y."/>
            <person name="Song Y."/>
            <person name="Tong Y."/>
            <person name="Lu Y."/>
            <person name="Yang J."/>
            <person name="Xu C."/>
            <person name="Jia M."/>
            <person name="Peters R.J."/>
            <person name="Huang L."/>
            <person name="Gao W."/>
        </authorList>
    </citation>
    <scope>NUCLEOTIDE SEQUENCE [LARGE SCALE GENOMIC DNA]</scope>
    <source>
        <strain evidence="2">cv. XIE 37</strain>
        <tissue evidence="1">Leaf</tissue>
    </source>
</reference>
<name>A0A7J7DAJ4_TRIWF</name>
<organism evidence="1 2">
    <name type="scientific">Tripterygium wilfordii</name>
    <name type="common">Thunder God vine</name>
    <dbReference type="NCBI Taxonomy" id="458696"/>
    <lineage>
        <taxon>Eukaryota</taxon>
        <taxon>Viridiplantae</taxon>
        <taxon>Streptophyta</taxon>
        <taxon>Embryophyta</taxon>
        <taxon>Tracheophyta</taxon>
        <taxon>Spermatophyta</taxon>
        <taxon>Magnoliopsida</taxon>
        <taxon>eudicotyledons</taxon>
        <taxon>Gunneridae</taxon>
        <taxon>Pentapetalae</taxon>
        <taxon>rosids</taxon>
        <taxon>fabids</taxon>
        <taxon>Celastrales</taxon>
        <taxon>Celastraceae</taxon>
        <taxon>Tripterygium</taxon>
    </lineage>
</organism>
<dbReference type="Proteomes" id="UP000593562">
    <property type="component" value="Unassembled WGS sequence"/>
</dbReference>
<gene>
    <name evidence="1" type="ORF">HS088_TW09G01450</name>
</gene>
<evidence type="ECO:0000313" key="2">
    <source>
        <dbReference type="Proteomes" id="UP000593562"/>
    </source>
</evidence>
<proteinExistence type="predicted"/>
<dbReference type="InParanoid" id="A0A7J7DAJ4"/>
<evidence type="ECO:0000313" key="1">
    <source>
        <dbReference type="EMBL" id="KAF5743382.1"/>
    </source>
</evidence>
<comment type="caution">
    <text evidence="1">The sequence shown here is derived from an EMBL/GenBank/DDBJ whole genome shotgun (WGS) entry which is preliminary data.</text>
</comment>
<accession>A0A7J7DAJ4</accession>
<dbReference type="EMBL" id="JAAARO010000009">
    <property type="protein sequence ID" value="KAF5743382.1"/>
    <property type="molecule type" value="Genomic_DNA"/>
</dbReference>